<evidence type="ECO:0000313" key="3">
    <source>
        <dbReference type="Proteomes" id="UP000193431"/>
    </source>
</evidence>
<protein>
    <recommendedName>
        <fullName evidence="4">Glycosyl hydrolase family 16</fullName>
    </recommendedName>
</protein>
<dbReference type="SUPFAM" id="SSF49785">
    <property type="entry name" value="Galactose-binding domain-like"/>
    <property type="match status" value="1"/>
</dbReference>
<evidence type="ECO:0000313" key="2">
    <source>
        <dbReference type="EMBL" id="ARN76597.1"/>
    </source>
</evidence>
<dbReference type="RefSeq" id="WP_211277450.1">
    <property type="nucleotide sequence ID" value="NZ_CP019344.1"/>
</dbReference>
<dbReference type="PROSITE" id="PS51257">
    <property type="entry name" value="PROKAR_LIPOPROTEIN"/>
    <property type="match status" value="1"/>
</dbReference>
<evidence type="ECO:0008006" key="4">
    <source>
        <dbReference type="Google" id="ProtNLM"/>
    </source>
</evidence>
<proteinExistence type="predicted"/>
<keyword evidence="3" id="KW-1185">Reference proteome</keyword>
<dbReference type="Proteomes" id="UP000193431">
    <property type="component" value="Chromosome"/>
</dbReference>
<dbReference type="EMBL" id="CP019344">
    <property type="protein sequence ID" value="ARN76597.1"/>
    <property type="molecule type" value="Genomic_DNA"/>
</dbReference>
<dbReference type="STRING" id="331648.BST97_00460"/>
<evidence type="ECO:0000256" key="1">
    <source>
        <dbReference type="SAM" id="SignalP"/>
    </source>
</evidence>
<dbReference type="InterPro" id="IPR008979">
    <property type="entry name" value="Galactose-bd-like_sf"/>
</dbReference>
<organism evidence="2 3">
    <name type="scientific">Nonlabens spongiae</name>
    <dbReference type="NCBI Taxonomy" id="331648"/>
    <lineage>
        <taxon>Bacteria</taxon>
        <taxon>Pseudomonadati</taxon>
        <taxon>Bacteroidota</taxon>
        <taxon>Flavobacteriia</taxon>
        <taxon>Flavobacteriales</taxon>
        <taxon>Flavobacteriaceae</taxon>
        <taxon>Nonlabens</taxon>
    </lineage>
</organism>
<sequence>MMKNYNIKYSWFAVIAILFAVAACERDISDDAVEALFPNTAEVYSDGPVGLTDEFFESFGPADGANPFGFNTSTTDVYEGSEALKISVPAPDDPDGGFIGGIFRDRGAGRNLTGYDVLTFWAKGSTTATVGEVGFGDDFEGSQYRVVRTGLRLSTNWRKYIIPIPDPELLVQERGLFVFAAGSESTGGFGYDLSIDEIKFENLGTIAQPRPSIFNGVDESRQGFIGSRFQITGLQQTWNTATNGDVTVSPAPAYFTFTSSNPGVVTVDENGFAEIIASSPIDGNGDPIPTIITASLNGVEASGSLSIISQGDFNAAPIPDRAPENVISIFSDAYNNVPVDYFNGFFEPFQTTQGGTPPLNINGDQVINYTDFNFVGVGTFLNVPSVDITGMTHFHVDLNVQESVDPGDFIRVELINDVGDNETSGTFTISSSDLVSNGWGSYDIPLSNFNGLGERDQLGLIIFVSDATVSNVLVDNIYYYQEVVDPTPIVDDSANTQVMLPIGFESTTLNYNITTFEGAQSNIITNPDQSGINTSSRVIETLKPAGSQFFAGTFIDLDAPVDFSNSQIMRMKVWSPKANIPIRLALETAGGGNQIAVDANVTVANEWTELEFDFSAVRNPGLNYQRVVFINEFIVNLPGDGSTYYADDIRVLD</sequence>
<reference evidence="2 3" key="1">
    <citation type="submission" date="2016-11" db="EMBL/GenBank/DDBJ databases">
        <title>Trade-off between light-utilization and light-protection in marine flavobacteria.</title>
        <authorList>
            <person name="Kumagai Y."/>
        </authorList>
    </citation>
    <scope>NUCLEOTIDE SEQUENCE [LARGE SCALE GENOMIC DNA]</scope>
    <source>
        <strain evidence="2 3">JCM 13191</strain>
    </source>
</reference>
<accession>A0A1W6MG94</accession>
<name>A0A1W6MG94_9FLAO</name>
<dbReference type="Gene3D" id="2.60.120.260">
    <property type="entry name" value="Galactose-binding domain-like"/>
    <property type="match status" value="1"/>
</dbReference>
<dbReference type="AlphaFoldDB" id="A0A1W6MG94"/>
<gene>
    <name evidence="2" type="ORF">BST97_00460</name>
</gene>
<dbReference type="Gene3D" id="2.60.120.430">
    <property type="entry name" value="Galactose-binding lectin"/>
    <property type="match status" value="1"/>
</dbReference>
<keyword evidence="1" id="KW-0732">Signal</keyword>
<feature type="signal peptide" evidence="1">
    <location>
        <begin position="1"/>
        <end position="22"/>
    </location>
</feature>
<feature type="chain" id="PRO_5012619504" description="Glycosyl hydrolase family 16" evidence="1">
    <location>
        <begin position="23"/>
        <end position="653"/>
    </location>
</feature>